<sequence length="677" mass="69918">MDEQVRQTTELIVDTRGAKQGYAELTDAANRAAGAVDRTATSLDGAGTVTETTGRRVGLTARQIAALERAFDPAGAAARRLAEQQELVNRAAAAGQIQGEALQRVMAGMAQQQHLLAVAGGRTVTVNTSAGASFKGMGSLIGQAGYQVQDFLVQVASGQNVVTALTQQGSQLLGVLGPAGAIAGAVLAVGGLAANMLLMGDETDDAAKAADRFKSAMSGVDDILDDQKTSVADLTKAYAAMRGEMQTVTRLRLEETLAAATADLKRQAGEVRSLLEINGFDREGLFTTAQLRGGGSQGRPLPSTPELDAFRAYQKDNDLPRLIASLAAGGAEAQSMARKMAALGAENEETRQTIERLTAQLALYAGTATSTQIALLDQKDDTERAAKASERFSGMLTRLTGDAAVASNSIGDYDDALKLVRGTLAETETAQEKYARQADALESAIRIITERAAAAGAPIEKFAVTLGLPLDWIVRLKTKLDELNPSIAETERRMRGAHDEYSRLAAQDAADDARQVGVNFFSLFPPAVTDAMKKANDELDRSADRFGDTLANALIDGSFDGADIWKSAAATALSDGAEIAYTKITAAFDKAIPGLTGAIGAGLAGFGIGQSVGNMVGFSEAKSRNAGIGAGLGAGGAYLAGLGPWGIAAAGALGFFGGSGAGPAPSLGPVCNMEIVP</sequence>
<name>A0ABW2KUC0_9PROT</name>
<dbReference type="Proteomes" id="UP001596456">
    <property type="component" value="Unassembled WGS sequence"/>
</dbReference>
<reference evidence="2" key="1">
    <citation type="journal article" date="2019" name="Int. J. Syst. Evol. Microbiol.">
        <title>The Global Catalogue of Microorganisms (GCM) 10K type strain sequencing project: providing services to taxonomists for standard genome sequencing and annotation.</title>
        <authorList>
            <consortium name="The Broad Institute Genomics Platform"/>
            <consortium name="The Broad Institute Genome Sequencing Center for Infectious Disease"/>
            <person name="Wu L."/>
            <person name="Ma J."/>
        </authorList>
    </citation>
    <scope>NUCLEOTIDE SEQUENCE [LARGE SCALE GENOMIC DNA]</scope>
    <source>
        <strain evidence="2">CGMCC 1.16275</strain>
    </source>
</reference>
<dbReference type="EMBL" id="JBHTCM010000008">
    <property type="protein sequence ID" value="MFC7332921.1"/>
    <property type="molecule type" value="Genomic_DNA"/>
</dbReference>
<evidence type="ECO:0000313" key="1">
    <source>
        <dbReference type="EMBL" id="MFC7332921.1"/>
    </source>
</evidence>
<evidence type="ECO:0008006" key="3">
    <source>
        <dbReference type="Google" id="ProtNLM"/>
    </source>
</evidence>
<organism evidence="1 2">
    <name type="scientific">Rhodocista pekingensis</name>
    <dbReference type="NCBI Taxonomy" id="201185"/>
    <lineage>
        <taxon>Bacteria</taxon>
        <taxon>Pseudomonadati</taxon>
        <taxon>Pseudomonadota</taxon>
        <taxon>Alphaproteobacteria</taxon>
        <taxon>Rhodospirillales</taxon>
        <taxon>Azospirillaceae</taxon>
        <taxon>Rhodocista</taxon>
    </lineage>
</organism>
<evidence type="ECO:0000313" key="2">
    <source>
        <dbReference type="Proteomes" id="UP001596456"/>
    </source>
</evidence>
<keyword evidence="2" id="KW-1185">Reference proteome</keyword>
<comment type="caution">
    <text evidence="1">The sequence shown here is derived from an EMBL/GenBank/DDBJ whole genome shotgun (WGS) entry which is preliminary data.</text>
</comment>
<dbReference type="RefSeq" id="WP_377357686.1">
    <property type="nucleotide sequence ID" value="NZ_JBHTCM010000008.1"/>
</dbReference>
<proteinExistence type="predicted"/>
<protein>
    <recommendedName>
        <fullName evidence="3">Bacteriophage tail tape measure N-terminal domain-containing protein</fullName>
    </recommendedName>
</protein>
<accession>A0ABW2KUC0</accession>
<gene>
    <name evidence="1" type="ORF">ACFQPS_07075</name>
</gene>